<accession>A0A9W7XJK5</accession>
<keyword evidence="3" id="KW-1185">Reference proteome</keyword>
<dbReference type="Proteomes" id="UP001145021">
    <property type="component" value="Unassembled WGS sequence"/>
</dbReference>
<evidence type="ECO:0000259" key="1">
    <source>
        <dbReference type="Pfam" id="PF03061"/>
    </source>
</evidence>
<proteinExistence type="predicted"/>
<name>A0A9W7XJK5_9FUNG</name>
<organism evidence="2 3">
    <name type="scientific">Coemansia asiatica</name>
    <dbReference type="NCBI Taxonomy" id="1052880"/>
    <lineage>
        <taxon>Eukaryota</taxon>
        <taxon>Fungi</taxon>
        <taxon>Fungi incertae sedis</taxon>
        <taxon>Zoopagomycota</taxon>
        <taxon>Kickxellomycotina</taxon>
        <taxon>Kickxellomycetes</taxon>
        <taxon>Kickxellales</taxon>
        <taxon>Kickxellaceae</taxon>
        <taxon>Coemansia</taxon>
    </lineage>
</organism>
<dbReference type="AlphaFoldDB" id="A0A9W7XJK5"/>
<comment type="caution">
    <text evidence="2">The sequence shown here is derived from an EMBL/GenBank/DDBJ whole genome shotgun (WGS) entry which is preliminary data.</text>
</comment>
<reference evidence="2" key="1">
    <citation type="submission" date="2022-07" db="EMBL/GenBank/DDBJ databases">
        <title>Phylogenomic reconstructions and comparative analyses of Kickxellomycotina fungi.</title>
        <authorList>
            <person name="Reynolds N.K."/>
            <person name="Stajich J.E."/>
            <person name="Barry K."/>
            <person name="Grigoriev I.V."/>
            <person name="Crous P."/>
            <person name="Smith M.E."/>
        </authorList>
    </citation>
    <scope>NUCLEOTIDE SEQUENCE</scope>
    <source>
        <strain evidence="2">NBRC 105413</strain>
    </source>
</reference>
<dbReference type="EMBL" id="JANBOH010000140">
    <property type="protein sequence ID" value="KAJ1644819.1"/>
    <property type="molecule type" value="Genomic_DNA"/>
</dbReference>
<gene>
    <name evidence="2" type="ORF">LPJ64_003543</name>
</gene>
<dbReference type="PANTHER" id="PTHR47260:SF3">
    <property type="entry name" value="THIOESTERASE FAMILY PROTEIN (AFU_ORTHOLOGUE AFUA_7G03960)"/>
    <property type="match status" value="1"/>
</dbReference>
<evidence type="ECO:0000313" key="2">
    <source>
        <dbReference type="EMBL" id="KAJ1644819.1"/>
    </source>
</evidence>
<feature type="domain" description="Thioesterase" evidence="1">
    <location>
        <begin position="136"/>
        <end position="190"/>
    </location>
</feature>
<dbReference type="InterPro" id="IPR029069">
    <property type="entry name" value="HotDog_dom_sf"/>
</dbReference>
<dbReference type="Pfam" id="PF03061">
    <property type="entry name" value="4HBT"/>
    <property type="match status" value="1"/>
</dbReference>
<dbReference type="SUPFAM" id="SSF54637">
    <property type="entry name" value="Thioesterase/thiol ester dehydrase-isomerase"/>
    <property type="match status" value="1"/>
</dbReference>
<sequence length="236" mass="26174">MASSITTYILNRPSLLNSLVVARRLFGIWYTRDAADIIRDRAALPAVKALDKNTECTSIDPTDVLKSSLCYNSHFGYQPISKVNPLAYAWNRIADFSIPLITDVIPQQRMPSAEKFDVPMVTLIDYINENVNGHPGLIHGGMTTIVAHSSMSLVAALNAPGAQIVPRTLNMDYRKPIRTGQFVKVHAWLYEKNCISRSAHGVVDTVMIKAAVHFYSLKDELLVEAISDILVANYNS</sequence>
<dbReference type="InterPro" id="IPR052061">
    <property type="entry name" value="PTE-AB_protein"/>
</dbReference>
<protein>
    <recommendedName>
        <fullName evidence="1">Thioesterase domain-containing protein</fullName>
    </recommendedName>
</protein>
<dbReference type="Gene3D" id="3.10.129.10">
    <property type="entry name" value="Hotdog Thioesterase"/>
    <property type="match status" value="1"/>
</dbReference>
<dbReference type="PANTHER" id="PTHR47260">
    <property type="entry name" value="UPF0644 PROTEIN PB2B4.06"/>
    <property type="match status" value="1"/>
</dbReference>
<evidence type="ECO:0000313" key="3">
    <source>
        <dbReference type="Proteomes" id="UP001145021"/>
    </source>
</evidence>
<dbReference type="InterPro" id="IPR006683">
    <property type="entry name" value="Thioestr_dom"/>
</dbReference>